<evidence type="ECO:0000256" key="5">
    <source>
        <dbReference type="ARBA" id="ARBA00023136"/>
    </source>
</evidence>
<evidence type="ECO:0000313" key="9">
    <source>
        <dbReference type="Proteomes" id="UP001500752"/>
    </source>
</evidence>
<dbReference type="Gene3D" id="1.20.81.30">
    <property type="entry name" value="Type II secretion system (T2SS), domain F"/>
    <property type="match status" value="1"/>
</dbReference>
<evidence type="ECO:0000256" key="1">
    <source>
        <dbReference type="ARBA" id="ARBA00004651"/>
    </source>
</evidence>
<dbReference type="PANTHER" id="PTHR35007">
    <property type="entry name" value="INTEGRAL MEMBRANE PROTEIN-RELATED"/>
    <property type="match status" value="1"/>
</dbReference>
<evidence type="ECO:0000256" key="3">
    <source>
        <dbReference type="ARBA" id="ARBA00022692"/>
    </source>
</evidence>
<feature type="transmembrane region" description="Helical" evidence="6">
    <location>
        <begin position="6"/>
        <end position="28"/>
    </location>
</feature>
<dbReference type="Proteomes" id="UP001500752">
    <property type="component" value="Unassembled WGS sequence"/>
</dbReference>
<dbReference type="InterPro" id="IPR018076">
    <property type="entry name" value="T2SS_GspF_dom"/>
</dbReference>
<feature type="transmembrane region" description="Helical" evidence="6">
    <location>
        <begin position="94"/>
        <end position="113"/>
    </location>
</feature>
<dbReference type="InterPro" id="IPR042094">
    <property type="entry name" value="T2SS_GspF_sf"/>
</dbReference>
<feature type="domain" description="Type II secretion system protein GspF" evidence="7">
    <location>
        <begin position="155"/>
        <end position="278"/>
    </location>
</feature>
<keyword evidence="9" id="KW-1185">Reference proteome</keyword>
<dbReference type="EMBL" id="BAABEO010000008">
    <property type="protein sequence ID" value="GAA3673148.1"/>
    <property type="molecule type" value="Genomic_DNA"/>
</dbReference>
<keyword evidence="3 6" id="KW-0812">Transmembrane</keyword>
<evidence type="ECO:0000256" key="4">
    <source>
        <dbReference type="ARBA" id="ARBA00022989"/>
    </source>
</evidence>
<evidence type="ECO:0000313" key="8">
    <source>
        <dbReference type="EMBL" id="GAA3673148.1"/>
    </source>
</evidence>
<accession>A0ABP7C106</accession>
<evidence type="ECO:0000256" key="6">
    <source>
        <dbReference type="SAM" id="Phobius"/>
    </source>
</evidence>
<comment type="subcellular location">
    <subcellularLocation>
        <location evidence="1">Cell membrane</location>
        <topology evidence="1">Multi-pass membrane protein</topology>
    </subcellularLocation>
</comment>
<comment type="caution">
    <text evidence="8">The sequence shown here is derived from an EMBL/GenBank/DDBJ whole genome shotgun (WGS) entry which is preliminary data.</text>
</comment>
<dbReference type="RefSeq" id="WP_345148857.1">
    <property type="nucleotide sequence ID" value="NZ_BAABEO010000008.1"/>
</dbReference>
<protein>
    <recommendedName>
        <fullName evidence="7">Type II secretion system protein GspF domain-containing protein</fullName>
    </recommendedName>
</protein>
<keyword evidence="4 6" id="KW-1133">Transmembrane helix</keyword>
<name>A0ABP7C106_9MICC</name>
<dbReference type="PANTHER" id="PTHR35007:SF1">
    <property type="entry name" value="PILUS ASSEMBLY PROTEIN"/>
    <property type="match status" value="1"/>
</dbReference>
<organism evidence="8 9">
    <name type="scientific">Arthrobacter ginkgonis</name>
    <dbReference type="NCBI Taxonomy" id="1630594"/>
    <lineage>
        <taxon>Bacteria</taxon>
        <taxon>Bacillati</taxon>
        <taxon>Actinomycetota</taxon>
        <taxon>Actinomycetes</taxon>
        <taxon>Micrococcales</taxon>
        <taxon>Micrococcaceae</taxon>
        <taxon>Arthrobacter</taxon>
    </lineage>
</organism>
<keyword evidence="2" id="KW-1003">Cell membrane</keyword>
<feature type="transmembrane region" description="Helical" evidence="6">
    <location>
        <begin position="294"/>
        <end position="313"/>
    </location>
</feature>
<reference evidence="9" key="1">
    <citation type="journal article" date="2019" name="Int. J. Syst. Evol. Microbiol.">
        <title>The Global Catalogue of Microorganisms (GCM) 10K type strain sequencing project: providing services to taxonomists for standard genome sequencing and annotation.</title>
        <authorList>
            <consortium name="The Broad Institute Genomics Platform"/>
            <consortium name="The Broad Institute Genome Sequencing Center for Infectious Disease"/>
            <person name="Wu L."/>
            <person name="Ma J."/>
        </authorList>
    </citation>
    <scope>NUCLEOTIDE SEQUENCE [LARGE SCALE GENOMIC DNA]</scope>
    <source>
        <strain evidence="9">JCM 30742</strain>
    </source>
</reference>
<gene>
    <name evidence="8" type="ORF">GCM10023081_09400</name>
</gene>
<keyword evidence="5 6" id="KW-0472">Membrane</keyword>
<feature type="transmembrane region" description="Helical" evidence="6">
    <location>
        <begin position="264"/>
        <end position="282"/>
    </location>
</feature>
<evidence type="ECO:0000256" key="2">
    <source>
        <dbReference type="ARBA" id="ARBA00022475"/>
    </source>
</evidence>
<feature type="transmembrane region" description="Helical" evidence="6">
    <location>
        <begin position="119"/>
        <end position="138"/>
    </location>
</feature>
<sequence>MGMLPIAAGIAAWLAAVLVLLFTVYRPASAEISRERRKRLTGRPAFAGLARPASLLTRFSGAAVGVAERTVGTSGRGLFSQEAMQGAGLKISPAEFLVLLAAGAVVAALLGTALNGLGLGLVLALLVPLAGWLVLTVLREKRRTKFGLQLPDLVLTLAGSLRAGHSVMRAIDSAAEEFDAPMSEELARIVNEVRMGRNPEETMVETARRMDSDDFSWIAEAIQINREVGGDLSQVLDQVGDTIRERAQIKGQVRALSAEGKMSAYILIALPFGISGVLYVMNPDYLGTLFSHPLGLAMLAVGGIMLAIGSFWMSRMIKIKF</sequence>
<evidence type="ECO:0000259" key="7">
    <source>
        <dbReference type="Pfam" id="PF00482"/>
    </source>
</evidence>
<proteinExistence type="predicted"/>
<dbReference type="Pfam" id="PF00482">
    <property type="entry name" value="T2SSF"/>
    <property type="match status" value="1"/>
</dbReference>